<name>A0ABR1CWZ7_NECAM</name>
<dbReference type="Proteomes" id="UP001303046">
    <property type="component" value="Unassembled WGS sequence"/>
</dbReference>
<comment type="caution">
    <text evidence="2">The sequence shown here is derived from an EMBL/GenBank/DDBJ whole genome shotgun (WGS) entry which is preliminary data.</text>
</comment>
<gene>
    <name evidence="2" type="primary">Necator_chrIII.g10989</name>
    <name evidence="2" type="ORF">RB195_010224</name>
</gene>
<dbReference type="InterPro" id="IPR036691">
    <property type="entry name" value="Endo/exonu/phosph_ase_sf"/>
</dbReference>
<evidence type="ECO:0008006" key="4">
    <source>
        <dbReference type="Google" id="ProtNLM"/>
    </source>
</evidence>
<protein>
    <recommendedName>
        <fullName evidence="4">Endonuclease/exonuclease/phosphatase domain-containing protein</fullName>
    </recommendedName>
</protein>
<dbReference type="SUPFAM" id="SSF56219">
    <property type="entry name" value="DNase I-like"/>
    <property type="match status" value="1"/>
</dbReference>
<evidence type="ECO:0000313" key="3">
    <source>
        <dbReference type="Proteomes" id="UP001303046"/>
    </source>
</evidence>
<evidence type="ECO:0000256" key="1">
    <source>
        <dbReference type="SAM" id="MobiDB-lite"/>
    </source>
</evidence>
<organism evidence="2 3">
    <name type="scientific">Necator americanus</name>
    <name type="common">Human hookworm</name>
    <dbReference type="NCBI Taxonomy" id="51031"/>
    <lineage>
        <taxon>Eukaryota</taxon>
        <taxon>Metazoa</taxon>
        <taxon>Ecdysozoa</taxon>
        <taxon>Nematoda</taxon>
        <taxon>Chromadorea</taxon>
        <taxon>Rhabditida</taxon>
        <taxon>Rhabditina</taxon>
        <taxon>Rhabditomorpha</taxon>
        <taxon>Strongyloidea</taxon>
        <taxon>Ancylostomatidae</taxon>
        <taxon>Bunostominae</taxon>
        <taxon>Necator</taxon>
    </lineage>
</organism>
<sequence length="135" mass="15183">MATSKRRSNLRLLKTPLILGQGDTDMTRHGDCLGLYTYNARTLSTDAGLHAILRTAERIKFHVIILQETKCRRNVRPINDVHSSIMERRFRSRSIGGAGLVVHRCRTSYRFSLDAITSSGHSSPPPSAPKTHQHH</sequence>
<reference evidence="2 3" key="1">
    <citation type="submission" date="2023-08" db="EMBL/GenBank/DDBJ databases">
        <title>A Necator americanus chromosomal reference genome.</title>
        <authorList>
            <person name="Ilik V."/>
            <person name="Petrzelkova K.J."/>
            <person name="Pardy F."/>
            <person name="Fuh T."/>
            <person name="Niatou-Singa F.S."/>
            <person name="Gouil Q."/>
            <person name="Baker L."/>
            <person name="Ritchie M.E."/>
            <person name="Jex A.R."/>
            <person name="Gazzola D."/>
            <person name="Li H."/>
            <person name="Toshio Fujiwara R."/>
            <person name="Zhan B."/>
            <person name="Aroian R.V."/>
            <person name="Pafco B."/>
            <person name="Schwarz E.M."/>
        </authorList>
    </citation>
    <scope>NUCLEOTIDE SEQUENCE [LARGE SCALE GENOMIC DNA]</scope>
    <source>
        <strain evidence="2 3">Aroian</strain>
        <tissue evidence="2">Whole animal</tissue>
    </source>
</reference>
<feature type="region of interest" description="Disordered" evidence="1">
    <location>
        <begin position="116"/>
        <end position="135"/>
    </location>
</feature>
<accession>A0ABR1CWZ7</accession>
<dbReference type="EMBL" id="JAVFWL010000003">
    <property type="protein sequence ID" value="KAK6742829.1"/>
    <property type="molecule type" value="Genomic_DNA"/>
</dbReference>
<proteinExistence type="predicted"/>
<keyword evidence="3" id="KW-1185">Reference proteome</keyword>
<evidence type="ECO:0000313" key="2">
    <source>
        <dbReference type="EMBL" id="KAK6742829.1"/>
    </source>
</evidence>